<dbReference type="RefSeq" id="WP_067845517.1">
    <property type="nucleotide sequence ID" value="NZ_LGTW01000003.1"/>
</dbReference>
<dbReference type="AlphaFoldDB" id="A0A132PS52"/>
<feature type="region of interest" description="Disordered" evidence="5">
    <location>
        <begin position="1"/>
        <end position="64"/>
    </location>
</feature>
<dbReference type="InterPro" id="IPR007829">
    <property type="entry name" value="TM2"/>
</dbReference>
<dbReference type="STRING" id="59750.AWC31_28685"/>
<dbReference type="Pfam" id="PF05154">
    <property type="entry name" value="TM2"/>
    <property type="match status" value="1"/>
</dbReference>
<feature type="transmembrane region" description="Helical" evidence="6">
    <location>
        <begin position="95"/>
        <end position="122"/>
    </location>
</feature>
<sequence length="138" mass="14130">MTDPTQPGGTADGASSPPPYPPPAGYPPPPPPGYQPPPAGYAPGFGDPIAPYGRHPVTGEPYSDKSKVTAGVLQLIGLIGFVGFGRIYLGETGLGIAQLLVGLVTCGIGAFIWGIVDAILILTDKVRDPQGRPLRDGT</sequence>
<evidence type="ECO:0000259" key="7">
    <source>
        <dbReference type="Pfam" id="PF05154"/>
    </source>
</evidence>
<dbReference type="GO" id="GO:0016020">
    <property type="term" value="C:membrane"/>
    <property type="evidence" value="ECO:0007669"/>
    <property type="project" value="UniProtKB-SubCell"/>
</dbReference>
<evidence type="ECO:0000256" key="5">
    <source>
        <dbReference type="SAM" id="MobiDB-lite"/>
    </source>
</evidence>
<dbReference type="EMBL" id="LGTW01000003">
    <property type="protein sequence ID" value="KWX25153.1"/>
    <property type="molecule type" value="Genomic_DNA"/>
</dbReference>
<accession>A0A132PS52</accession>
<comment type="caution">
    <text evidence="8">The sequence shown here is derived from an EMBL/GenBank/DDBJ whole genome shotgun (WGS) entry which is preliminary data.</text>
</comment>
<dbReference type="PATRIC" id="fig|59750.3.peg.4592"/>
<feature type="compositionally biased region" description="Pro residues" evidence="5">
    <location>
        <begin position="16"/>
        <end position="40"/>
    </location>
</feature>
<keyword evidence="4 6" id="KW-0472">Membrane</keyword>
<keyword evidence="2 6" id="KW-0812">Transmembrane</keyword>
<reference evidence="8 9" key="1">
    <citation type="submission" date="2015-07" db="EMBL/GenBank/DDBJ databases">
        <title>A draft genome sequence of Mycobacterium wolinskyi.</title>
        <authorList>
            <person name="de Man T.J."/>
            <person name="Perry K.A."/>
            <person name="Coulliette A.D."/>
            <person name="Jensen B."/>
            <person name="Toney N.C."/>
            <person name="Limbago B.M."/>
            <person name="Noble-Wang J."/>
        </authorList>
    </citation>
    <scope>NUCLEOTIDE SEQUENCE [LARGE SCALE GENOMIC DNA]</scope>
    <source>
        <strain evidence="8 9">CDC_01</strain>
    </source>
</reference>
<evidence type="ECO:0000256" key="2">
    <source>
        <dbReference type="ARBA" id="ARBA00022692"/>
    </source>
</evidence>
<proteinExistence type="predicted"/>
<evidence type="ECO:0000256" key="3">
    <source>
        <dbReference type="ARBA" id="ARBA00022989"/>
    </source>
</evidence>
<keyword evidence="3 6" id="KW-1133">Transmembrane helix</keyword>
<evidence type="ECO:0000313" key="9">
    <source>
        <dbReference type="Proteomes" id="UP000070612"/>
    </source>
</evidence>
<dbReference type="Proteomes" id="UP000070612">
    <property type="component" value="Unassembled WGS sequence"/>
</dbReference>
<keyword evidence="9" id="KW-1185">Reference proteome</keyword>
<name>A0A132PS52_9MYCO</name>
<evidence type="ECO:0000256" key="4">
    <source>
        <dbReference type="ARBA" id="ARBA00023136"/>
    </source>
</evidence>
<evidence type="ECO:0000256" key="1">
    <source>
        <dbReference type="ARBA" id="ARBA00004141"/>
    </source>
</evidence>
<feature type="transmembrane region" description="Helical" evidence="6">
    <location>
        <begin position="68"/>
        <end position="89"/>
    </location>
</feature>
<comment type="subcellular location">
    <subcellularLocation>
        <location evidence="1">Membrane</location>
        <topology evidence="1">Multi-pass membrane protein</topology>
    </subcellularLocation>
</comment>
<protein>
    <submittedName>
        <fullName evidence="8">Membrane protein</fullName>
    </submittedName>
</protein>
<evidence type="ECO:0000313" key="8">
    <source>
        <dbReference type="EMBL" id="KWX25153.1"/>
    </source>
</evidence>
<organism evidence="8 9">
    <name type="scientific">Mycolicibacterium wolinskyi</name>
    <dbReference type="NCBI Taxonomy" id="59750"/>
    <lineage>
        <taxon>Bacteria</taxon>
        <taxon>Bacillati</taxon>
        <taxon>Actinomycetota</taxon>
        <taxon>Actinomycetes</taxon>
        <taxon>Mycobacteriales</taxon>
        <taxon>Mycobacteriaceae</taxon>
        <taxon>Mycolicibacterium</taxon>
    </lineage>
</organism>
<gene>
    <name evidence="8" type="ORF">AFM11_06965</name>
</gene>
<evidence type="ECO:0000256" key="6">
    <source>
        <dbReference type="SAM" id="Phobius"/>
    </source>
</evidence>
<feature type="domain" description="TM2" evidence="7">
    <location>
        <begin position="64"/>
        <end position="119"/>
    </location>
</feature>